<dbReference type="CDD" id="cd07377">
    <property type="entry name" value="WHTH_GntR"/>
    <property type="match status" value="1"/>
</dbReference>
<reference evidence="5 6" key="1">
    <citation type="submission" date="2021-01" db="EMBL/GenBank/DDBJ databases">
        <title>Genomic Encyclopedia of Type Strains, Phase IV (KMG-IV): sequencing the most valuable type-strain genomes for metagenomic binning, comparative biology and taxonomic classification.</title>
        <authorList>
            <person name="Goeker M."/>
        </authorList>
    </citation>
    <scope>NUCLEOTIDE SEQUENCE [LARGE SCALE GENOMIC DNA]</scope>
    <source>
        <strain evidence="5 6">DSM 105482</strain>
    </source>
</reference>
<dbReference type="InterPro" id="IPR036390">
    <property type="entry name" value="WH_DNA-bd_sf"/>
</dbReference>
<dbReference type="PROSITE" id="PS50949">
    <property type="entry name" value="HTH_GNTR"/>
    <property type="match status" value="1"/>
</dbReference>
<dbReference type="SMART" id="SM00895">
    <property type="entry name" value="FCD"/>
    <property type="match status" value="1"/>
</dbReference>
<dbReference type="RefSeq" id="WP_204539672.1">
    <property type="nucleotide sequence ID" value="NZ_JAFBFI010000003.1"/>
</dbReference>
<dbReference type="SUPFAM" id="SSF48008">
    <property type="entry name" value="GntR ligand-binding domain-like"/>
    <property type="match status" value="1"/>
</dbReference>
<keyword evidence="2 5" id="KW-0238">DNA-binding</keyword>
<dbReference type="GO" id="GO:0003677">
    <property type="term" value="F:DNA binding"/>
    <property type="evidence" value="ECO:0007669"/>
    <property type="project" value="UniProtKB-KW"/>
</dbReference>
<dbReference type="SUPFAM" id="SSF46785">
    <property type="entry name" value="Winged helix' DNA-binding domain"/>
    <property type="match status" value="1"/>
</dbReference>
<dbReference type="EMBL" id="JAFBFI010000003">
    <property type="protein sequence ID" value="MBM7691692.1"/>
    <property type="molecule type" value="Genomic_DNA"/>
</dbReference>
<name>A0ABS2QF16_9BACI</name>
<evidence type="ECO:0000259" key="4">
    <source>
        <dbReference type="PROSITE" id="PS50949"/>
    </source>
</evidence>
<protein>
    <submittedName>
        <fullName evidence="5">DNA-binding FadR family transcriptional regulator</fullName>
    </submittedName>
</protein>
<dbReference type="InterPro" id="IPR008920">
    <property type="entry name" value="TF_FadR/GntR_C"/>
</dbReference>
<evidence type="ECO:0000256" key="1">
    <source>
        <dbReference type="ARBA" id="ARBA00023015"/>
    </source>
</evidence>
<keyword evidence="6" id="KW-1185">Reference proteome</keyword>
<accession>A0ABS2QF16</accession>
<sequence length="240" mass="27341">MALKPIKKRRLFEEIILAIEEYVEEEKISAGERLPSENELVTLFQVSKTAVREAMSVLQANGIIEKRSGAGIFLKDLHGESIAGRVTNHLLNQKDYTEILEFRRGLEVEAAALAAVKATDEDIRMISEAQKKLLEAHSTGALGLEEDYMFHYSIILASHNSIYKEVFDNVAEKFEEGMRISKLQSSKVPGRFAEVYEEHNDILDSLKSKDPKRAAETMRKHLILNERKLWSNRTTKKEPI</sequence>
<evidence type="ECO:0000313" key="6">
    <source>
        <dbReference type="Proteomes" id="UP000823486"/>
    </source>
</evidence>
<feature type="domain" description="HTH gntR-type" evidence="4">
    <location>
        <begin position="9"/>
        <end position="77"/>
    </location>
</feature>
<evidence type="ECO:0000256" key="3">
    <source>
        <dbReference type="ARBA" id="ARBA00023163"/>
    </source>
</evidence>
<keyword evidence="1" id="KW-0805">Transcription regulation</keyword>
<dbReference type="InterPro" id="IPR011711">
    <property type="entry name" value="GntR_C"/>
</dbReference>
<comment type="caution">
    <text evidence="5">The sequence shown here is derived from an EMBL/GenBank/DDBJ whole genome shotgun (WGS) entry which is preliminary data.</text>
</comment>
<dbReference type="Pfam" id="PF00392">
    <property type="entry name" value="GntR"/>
    <property type="match status" value="1"/>
</dbReference>
<dbReference type="Gene3D" id="1.20.120.530">
    <property type="entry name" value="GntR ligand-binding domain-like"/>
    <property type="match status" value="1"/>
</dbReference>
<keyword evidence="3" id="KW-0804">Transcription</keyword>
<dbReference type="Pfam" id="PF07729">
    <property type="entry name" value="FCD"/>
    <property type="match status" value="1"/>
</dbReference>
<organism evidence="5 6">
    <name type="scientific">Peribacillus deserti</name>
    <dbReference type="NCBI Taxonomy" id="673318"/>
    <lineage>
        <taxon>Bacteria</taxon>
        <taxon>Bacillati</taxon>
        <taxon>Bacillota</taxon>
        <taxon>Bacilli</taxon>
        <taxon>Bacillales</taxon>
        <taxon>Bacillaceae</taxon>
        <taxon>Peribacillus</taxon>
    </lineage>
</organism>
<gene>
    <name evidence="5" type="ORF">JOC77_001099</name>
</gene>
<evidence type="ECO:0000256" key="2">
    <source>
        <dbReference type="ARBA" id="ARBA00023125"/>
    </source>
</evidence>
<evidence type="ECO:0000313" key="5">
    <source>
        <dbReference type="EMBL" id="MBM7691692.1"/>
    </source>
</evidence>
<dbReference type="PRINTS" id="PR00035">
    <property type="entry name" value="HTHGNTR"/>
</dbReference>
<dbReference type="PANTHER" id="PTHR43537">
    <property type="entry name" value="TRANSCRIPTIONAL REGULATOR, GNTR FAMILY"/>
    <property type="match status" value="1"/>
</dbReference>
<dbReference type="PANTHER" id="PTHR43537:SF5">
    <property type="entry name" value="UXU OPERON TRANSCRIPTIONAL REGULATOR"/>
    <property type="match status" value="1"/>
</dbReference>
<dbReference type="Proteomes" id="UP000823486">
    <property type="component" value="Unassembled WGS sequence"/>
</dbReference>
<dbReference type="InterPro" id="IPR000524">
    <property type="entry name" value="Tscrpt_reg_HTH_GntR"/>
</dbReference>
<dbReference type="SMART" id="SM00345">
    <property type="entry name" value="HTH_GNTR"/>
    <property type="match status" value="1"/>
</dbReference>
<proteinExistence type="predicted"/>
<dbReference type="Gene3D" id="1.10.10.10">
    <property type="entry name" value="Winged helix-like DNA-binding domain superfamily/Winged helix DNA-binding domain"/>
    <property type="match status" value="1"/>
</dbReference>
<dbReference type="InterPro" id="IPR036388">
    <property type="entry name" value="WH-like_DNA-bd_sf"/>
</dbReference>